<name>A0A5B8NMI7_9CHRO</name>
<evidence type="ECO:0000313" key="4">
    <source>
        <dbReference type="EMBL" id="QDZ40208.1"/>
    </source>
</evidence>
<dbReference type="Gene3D" id="3.40.50.2020">
    <property type="match status" value="1"/>
</dbReference>
<dbReference type="InterPro" id="IPR000836">
    <property type="entry name" value="PRTase_dom"/>
</dbReference>
<dbReference type="GO" id="GO:0016757">
    <property type="term" value="F:glycosyltransferase activity"/>
    <property type="evidence" value="ECO:0007669"/>
    <property type="project" value="UniProtKB-KW"/>
</dbReference>
<keyword evidence="2 4" id="KW-0808">Transferase</keyword>
<dbReference type="CDD" id="cd06223">
    <property type="entry name" value="PRTases_typeI"/>
    <property type="match status" value="1"/>
</dbReference>
<dbReference type="PANTHER" id="PTHR43363">
    <property type="entry name" value="HYPOXANTHINE PHOSPHORIBOSYLTRANSFERASE"/>
    <property type="match status" value="1"/>
</dbReference>
<dbReference type="SUPFAM" id="SSF53271">
    <property type="entry name" value="PRTase-like"/>
    <property type="match status" value="1"/>
</dbReference>
<dbReference type="EMBL" id="CP042326">
    <property type="protein sequence ID" value="QDZ40208.1"/>
    <property type="molecule type" value="Genomic_DNA"/>
</dbReference>
<dbReference type="OrthoDB" id="307631at2"/>
<feature type="domain" description="Phosphoribosyltransferase" evidence="3">
    <location>
        <begin position="7"/>
        <end position="157"/>
    </location>
</feature>
<organism evidence="4 5">
    <name type="scientific">Euhalothece natronophila Z-M001</name>
    <dbReference type="NCBI Taxonomy" id="522448"/>
    <lineage>
        <taxon>Bacteria</taxon>
        <taxon>Bacillati</taxon>
        <taxon>Cyanobacteriota</taxon>
        <taxon>Cyanophyceae</taxon>
        <taxon>Oscillatoriophycideae</taxon>
        <taxon>Chroococcales</taxon>
        <taxon>Halothecacae</taxon>
        <taxon>Halothece cluster</taxon>
        <taxon>Euhalothece</taxon>
    </lineage>
</organism>
<sequence length="171" mass="19864">MFDLYISWSEYYQAIEELAIKIYQSGWEFNQIVCIAKGGLRVGDILSRIFEKPLAIISATSYGGKNNQVRGEIKLSQYLSMTTPQLGDKVLLVDDLVDSGNSLKATLEWLKQHNKGEINEIRTAVLWRKQCSVIIPDYYVHYLPENPWIHQPFEIYEQLNIVDLSERKHNR</sequence>
<accession>A0A5B8NMI7</accession>
<keyword evidence="5" id="KW-1185">Reference proteome</keyword>
<dbReference type="KEGG" id="enn:FRE64_09755"/>
<evidence type="ECO:0000313" key="5">
    <source>
        <dbReference type="Proteomes" id="UP000318453"/>
    </source>
</evidence>
<proteinExistence type="predicted"/>
<evidence type="ECO:0000256" key="2">
    <source>
        <dbReference type="ARBA" id="ARBA00022679"/>
    </source>
</evidence>
<dbReference type="Pfam" id="PF00156">
    <property type="entry name" value="Pribosyltran"/>
    <property type="match status" value="1"/>
</dbReference>
<dbReference type="AlphaFoldDB" id="A0A5B8NMI7"/>
<protein>
    <submittedName>
        <fullName evidence="4">Phosphoribosyltransferase</fullName>
    </submittedName>
</protein>
<dbReference type="InterPro" id="IPR029057">
    <property type="entry name" value="PRTase-like"/>
</dbReference>
<dbReference type="Proteomes" id="UP000318453">
    <property type="component" value="Chromosome"/>
</dbReference>
<keyword evidence="1 4" id="KW-0328">Glycosyltransferase</keyword>
<reference evidence="4" key="1">
    <citation type="submission" date="2019-08" db="EMBL/GenBank/DDBJ databases">
        <title>Carotenoids and Carotenoid Binding Proteins in the Halophilic Cyanobacterium Euhalothece sp. ZM00.</title>
        <authorList>
            <person name="Cho S.M."/>
            <person name="Song J.Y."/>
            <person name="Park Y.-I."/>
        </authorList>
    </citation>
    <scope>NUCLEOTIDE SEQUENCE [LARGE SCALE GENOMIC DNA]</scope>
    <source>
        <strain evidence="4">Z-M001</strain>
    </source>
</reference>
<dbReference type="RefSeq" id="WP_146295893.1">
    <property type="nucleotide sequence ID" value="NZ_CP042326.1"/>
</dbReference>
<evidence type="ECO:0000256" key="1">
    <source>
        <dbReference type="ARBA" id="ARBA00022676"/>
    </source>
</evidence>
<gene>
    <name evidence="4" type="ORF">FRE64_09755</name>
</gene>
<evidence type="ECO:0000259" key="3">
    <source>
        <dbReference type="Pfam" id="PF00156"/>
    </source>
</evidence>
<dbReference type="PANTHER" id="PTHR43363:SF1">
    <property type="entry name" value="HYPOXANTHINE-GUANINE PHOSPHORIBOSYLTRANSFERASE"/>
    <property type="match status" value="1"/>
</dbReference>